<sequence>MPNPLQLLLPALIPSWNFFDVIAPSPRIEYALTASAETAPDDWREFRRRPARVLPGEMAGRLLWNPRWNESLFLVSCAERLIDQPTAHSQDEIFKRIAADLARGPETVEGWLWFRLVFVAREDDAILREVLFEASPRAVAQIAIR</sequence>
<accession>A0A2W5X2Y4</accession>
<dbReference type="RefSeq" id="WP_304282423.1">
    <property type="nucleotide sequence ID" value="NZ_QFQZ01000106.1"/>
</dbReference>
<dbReference type="EMBL" id="QFQZ01000106">
    <property type="protein sequence ID" value="PZR30931.1"/>
    <property type="molecule type" value="Genomic_DNA"/>
</dbReference>
<protein>
    <submittedName>
        <fullName evidence="1">Uncharacterized protein</fullName>
    </submittedName>
</protein>
<evidence type="ECO:0000313" key="1">
    <source>
        <dbReference type="EMBL" id="PZR30931.1"/>
    </source>
</evidence>
<gene>
    <name evidence="1" type="ORF">DI526_21125</name>
</gene>
<organism evidence="1 2">
    <name type="scientific">Caulobacter segnis</name>
    <dbReference type="NCBI Taxonomy" id="88688"/>
    <lineage>
        <taxon>Bacteria</taxon>
        <taxon>Pseudomonadati</taxon>
        <taxon>Pseudomonadota</taxon>
        <taxon>Alphaproteobacteria</taxon>
        <taxon>Caulobacterales</taxon>
        <taxon>Caulobacteraceae</taxon>
        <taxon>Caulobacter</taxon>
    </lineage>
</organism>
<comment type="caution">
    <text evidence="1">The sequence shown here is derived from an EMBL/GenBank/DDBJ whole genome shotgun (WGS) entry which is preliminary data.</text>
</comment>
<name>A0A2W5X2Y4_9CAUL</name>
<evidence type="ECO:0000313" key="2">
    <source>
        <dbReference type="Proteomes" id="UP000249393"/>
    </source>
</evidence>
<dbReference type="Proteomes" id="UP000249393">
    <property type="component" value="Unassembled WGS sequence"/>
</dbReference>
<dbReference type="AlphaFoldDB" id="A0A2W5X2Y4"/>
<proteinExistence type="predicted"/>
<reference evidence="1 2" key="1">
    <citation type="submission" date="2017-08" db="EMBL/GenBank/DDBJ databases">
        <title>Infants hospitalized years apart are colonized by the same room-sourced microbial strains.</title>
        <authorList>
            <person name="Brooks B."/>
            <person name="Olm M.R."/>
            <person name="Firek B.A."/>
            <person name="Baker R."/>
            <person name="Thomas B.C."/>
            <person name="Morowitz M.J."/>
            <person name="Banfield J.F."/>
        </authorList>
    </citation>
    <scope>NUCLEOTIDE SEQUENCE [LARGE SCALE GENOMIC DNA]</scope>
    <source>
        <strain evidence="1">S2_003_000_R2_4</strain>
    </source>
</reference>